<dbReference type="PANTHER" id="PTHR23155">
    <property type="entry name" value="DISEASE RESISTANCE PROTEIN RP"/>
    <property type="match status" value="1"/>
</dbReference>
<evidence type="ECO:0000259" key="5">
    <source>
        <dbReference type="Pfam" id="PF00931"/>
    </source>
</evidence>
<keyword evidence="4" id="KW-1133">Transmembrane helix</keyword>
<dbReference type="SUPFAM" id="SSF52540">
    <property type="entry name" value="P-loop containing nucleoside triphosphate hydrolases"/>
    <property type="match status" value="1"/>
</dbReference>
<evidence type="ECO:0000259" key="6">
    <source>
        <dbReference type="Pfam" id="PF18052"/>
    </source>
</evidence>
<accession>A0A7J7N1X1</accession>
<dbReference type="EMBL" id="JACGCM010001144">
    <property type="protein sequence ID" value="KAF6161133.1"/>
    <property type="molecule type" value="Genomic_DNA"/>
</dbReference>
<feature type="transmembrane region" description="Helical" evidence="4">
    <location>
        <begin position="789"/>
        <end position="808"/>
    </location>
</feature>
<dbReference type="Gene3D" id="3.80.10.10">
    <property type="entry name" value="Ribonuclease Inhibitor"/>
    <property type="match status" value="1"/>
</dbReference>
<dbReference type="Gene3D" id="1.10.10.10">
    <property type="entry name" value="Winged helix-like DNA-binding domain superfamily/Winged helix DNA-binding domain"/>
    <property type="match status" value="1"/>
</dbReference>
<feature type="domain" description="NB-ARC" evidence="5">
    <location>
        <begin position="197"/>
        <end position="272"/>
    </location>
</feature>
<dbReference type="InterPro" id="IPR058922">
    <property type="entry name" value="WHD_DRP"/>
</dbReference>
<keyword evidence="4" id="KW-0472">Membrane</keyword>
<comment type="caution">
    <text evidence="8">The sequence shown here is derived from an EMBL/GenBank/DDBJ whole genome shotgun (WGS) entry which is preliminary data.</text>
</comment>
<dbReference type="CDD" id="cd14798">
    <property type="entry name" value="RX-CC_like"/>
    <property type="match status" value="1"/>
</dbReference>
<keyword evidence="4" id="KW-0812">Transmembrane</keyword>
<evidence type="ECO:0000256" key="3">
    <source>
        <dbReference type="ARBA" id="ARBA00022821"/>
    </source>
</evidence>
<dbReference type="InterPro" id="IPR038005">
    <property type="entry name" value="RX-like_CC"/>
</dbReference>
<name>A0A7J7N1X1_9MAGN</name>
<organism evidence="8 9">
    <name type="scientific">Kingdonia uniflora</name>
    <dbReference type="NCBI Taxonomy" id="39325"/>
    <lineage>
        <taxon>Eukaryota</taxon>
        <taxon>Viridiplantae</taxon>
        <taxon>Streptophyta</taxon>
        <taxon>Embryophyta</taxon>
        <taxon>Tracheophyta</taxon>
        <taxon>Spermatophyta</taxon>
        <taxon>Magnoliopsida</taxon>
        <taxon>Ranunculales</taxon>
        <taxon>Circaeasteraceae</taxon>
        <taxon>Kingdonia</taxon>
    </lineage>
</organism>
<reference evidence="8 9" key="1">
    <citation type="journal article" date="2020" name="IScience">
        <title>Genome Sequencing of the Endangered Kingdonia uniflora (Circaeasteraceae, Ranunculales) Reveals Potential Mechanisms of Evolutionary Specialization.</title>
        <authorList>
            <person name="Sun Y."/>
            <person name="Deng T."/>
            <person name="Zhang A."/>
            <person name="Moore M.J."/>
            <person name="Landis J.B."/>
            <person name="Lin N."/>
            <person name="Zhang H."/>
            <person name="Zhang X."/>
            <person name="Huang J."/>
            <person name="Zhang X."/>
            <person name="Sun H."/>
            <person name="Wang H."/>
        </authorList>
    </citation>
    <scope>NUCLEOTIDE SEQUENCE [LARGE SCALE GENOMIC DNA]</scope>
    <source>
        <strain evidence="8">TB1705</strain>
        <tissue evidence="8">Leaf</tissue>
    </source>
</reference>
<dbReference type="InterPro" id="IPR032675">
    <property type="entry name" value="LRR_dom_sf"/>
</dbReference>
<keyword evidence="3" id="KW-0611">Plant defense</keyword>
<dbReference type="PANTHER" id="PTHR23155:SF1185">
    <property type="entry name" value="DISEASE RESISTANCE RPP8-LIKE PROTEIN 3-RELATED"/>
    <property type="match status" value="1"/>
</dbReference>
<sequence length="809" mass="92628">MDVVAVVSTVVEKLAVLLIQEAVFLSSVKGKLEWIVGELRQIKCYLKGADAREGDENVKNWVNDLRDLPFEAEDVIEDYILRRKLRNAFVFNKMFILHKLGKDIEQIRNKISEILDRRARYGIENVASEAGQSSNSASERLCLYRQISHDLDEHDIVGFREDVNVLTTQLIEQPLHRCVISIIAMGGSGKSTLADKDLAKEFMDLNSEVSEKMTVEELKEIVREFLNGKKYLVVMDDVWTSDVWKVLKASLPDTKNGSRIVITTRIMEVTLHVDPLEELGRKIVKTCGGLPLAIVLQGGLLVDYEINARRLIRMWIAEGFIVQRGNEIVEDIAEEYLEELGGRCMVQITQRKPTKYIKKFRIHDLLRDLSISKAKEVGFLQIQSITTTSEPFTHTLTRVHRVVLNNKLGNIYVDPSYRHIRSFFHFEVMHPKKIYTLFRNSEAFEMLRVLDLSYLSFFKPDKSLCPILPKSLGKLVHLSRVKDGWDKCTNLKQLGLDGDLHLHEEDISNWIRNLDKLECLSLANQTEDDPEECFDPEEDMLKNPIERFSIFSKNHTNLYKLLLGGVYIENLPEPCDFPHNFSSFSLYESTVRGDIISTLGKLPNLTDLYILDCSLHTKEMVFSHGDFPKLQDLRLRGLEDLEEVKVEQGSLRSLRDLVIFECTNPKMLPDGLGHVTTLEGLNLQDMPKEFNGRVEKGGEDWEKVAHVPTIIICFMGLDLEVCFYYVVFLIGIEINVPNFNTTYILFNNLDSWITVILYVGNEVEDDSCASRRGSCRSGRLSRREVLSRFLGLLRLMLVMVFVLVVALVG</sequence>
<evidence type="ECO:0000256" key="1">
    <source>
        <dbReference type="ARBA" id="ARBA00022737"/>
    </source>
</evidence>
<dbReference type="InterPro" id="IPR002182">
    <property type="entry name" value="NB-ARC"/>
</dbReference>
<evidence type="ECO:0000313" key="9">
    <source>
        <dbReference type="Proteomes" id="UP000541444"/>
    </source>
</evidence>
<dbReference type="InterPro" id="IPR027417">
    <property type="entry name" value="P-loop_NTPase"/>
</dbReference>
<keyword evidence="9" id="KW-1185">Reference proteome</keyword>
<dbReference type="SUPFAM" id="SSF52058">
    <property type="entry name" value="L domain-like"/>
    <property type="match status" value="1"/>
</dbReference>
<evidence type="ECO:0000313" key="8">
    <source>
        <dbReference type="EMBL" id="KAF6161133.1"/>
    </source>
</evidence>
<gene>
    <name evidence="8" type="ORF">GIB67_007774</name>
</gene>
<proteinExistence type="predicted"/>
<keyword evidence="1" id="KW-0677">Repeat</keyword>
<keyword evidence="2" id="KW-0547">Nucleotide-binding</keyword>
<dbReference type="Gene3D" id="1.20.5.4130">
    <property type="match status" value="1"/>
</dbReference>
<dbReference type="InterPro" id="IPR044974">
    <property type="entry name" value="Disease_R_plants"/>
</dbReference>
<evidence type="ECO:0000256" key="2">
    <source>
        <dbReference type="ARBA" id="ARBA00022741"/>
    </source>
</evidence>
<dbReference type="GO" id="GO:0098542">
    <property type="term" value="P:defense response to other organism"/>
    <property type="evidence" value="ECO:0007669"/>
    <property type="project" value="TreeGrafter"/>
</dbReference>
<dbReference type="AlphaFoldDB" id="A0A7J7N1X1"/>
<feature type="domain" description="Disease resistance protein winged helix" evidence="7">
    <location>
        <begin position="303"/>
        <end position="369"/>
    </location>
</feature>
<evidence type="ECO:0000259" key="7">
    <source>
        <dbReference type="Pfam" id="PF23559"/>
    </source>
</evidence>
<protein>
    <submittedName>
        <fullName evidence="8">Uncharacterized protein</fullName>
    </submittedName>
</protein>
<dbReference type="Pfam" id="PF18052">
    <property type="entry name" value="Rx_N"/>
    <property type="match status" value="1"/>
</dbReference>
<evidence type="ECO:0000256" key="4">
    <source>
        <dbReference type="SAM" id="Phobius"/>
    </source>
</evidence>
<dbReference type="OrthoDB" id="3027644at2759"/>
<dbReference type="Pfam" id="PF23559">
    <property type="entry name" value="WHD_DRP"/>
    <property type="match status" value="1"/>
</dbReference>
<dbReference type="InterPro" id="IPR036388">
    <property type="entry name" value="WH-like_DNA-bd_sf"/>
</dbReference>
<dbReference type="Proteomes" id="UP000541444">
    <property type="component" value="Unassembled WGS sequence"/>
</dbReference>
<dbReference type="GO" id="GO:0043531">
    <property type="term" value="F:ADP binding"/>
    <property type="evidence" value="ECO:0007669"/>
    <property type="project" value="InterPro"/>
</dbReference>
<dbReference type="InterPro" id="IPR041118">
    <property type="entry name" value="Rx_N"/>
</dbReference>
<dbReference type="Pfam" id="PF00931">
    <property type="entry name" value="NB-ARC"/>
    <property type="match status" value="1"/>
</dbReference>
<feature type="domain" description="Disease resistance N-terminal" evidence="6">
    <location>
        <begin position="6"/>
        <end position="87"/>
    </location>
</feature>
<dbReference type="Gene3D" id="3.40.50.300">
    <property type="entry name" value="P-loop containing nucleotide triphosphate hydrolases"/>
    <property type="match status" value="1"/>
</dbReference>